<reference evidence="5" key="1">
    <citation type="submission" date="2022-06" db="EMBL/GenBank/DDBJ databases">
        <title>Brachyspira pilosicoli from pigs in Switzerland.</title>
        <authorList>
            <person name="Schmitt S."/>
            <person name="Arnold M."/>
            <person name="Rossano A."/>
            <person name="Perreten V."/>
        </authorList>
    </citation>
    <scope>NUCLEOTIDE SEQUENCE</scope>
    <source>
        <strain evidence="5">MEI4028</strain>
    </source>
</reference>
<evidence type="ECO:0000256" key="3">
    <source>
        <dbReference type="ARBA" id="ARBA00022840"/>
    </source>
</evidence>
<dbReference type="NCBIfam" id="NF040729">
    <property type="entry name" value="ABC_ATP_SaoA"/>
    <property type="match status" value="1"/>
</dbReference>
<dbReference type="InterPro" id="IPR003593">
    <property type="entry name" value="AAA+_ATPase"/>
</dbReference>
<dbReference type="InterPro" id="IPR003439">
    <property type="entry name" value="ABC_transporter-like_ATP-bd"/>
</dbReference>
<dbReference type="PROSITE" id="PS00211">
    <property type="entry name" value="ABC_TRANSPORTER_1"/>
    <property type="match status" value="1"/>
</dbReference>
<dbReference type="SMART" id="SM00382">
    <property type="entry name" value="AAA"/>
    <property type="match status" value="1"/>
</dbReference>
<dbReference type="InterPro" id="IPR017871">
    <property type="entry name" value="ABC_transporter-like_CS"/>
</dbReference>
<sequence>MAILEVKNVCKSFKVSKKTPEVEVLRNINFNIEKGEFVTLLGPSGCGKTTLLTMIGGFQNPSSGEILLEGEKIEKPSSERGYVFQNYALFPWMNVEKNILYSLKFSKMNKEEKKKRLEELLEMSHLKGHEKKYPISLSGGMQQRVAVVRALAPNPKILLLDEPLGAIDLQMREHMQKELLQLVKESKSTVLMVTHDVSEAVYMSDRVIVMSLNKGEIVADIKIDLKHPRERDSIEYIEHVRELSNSVKKAFINEASIDKS</sequence>
<dbReference type="CDD" id="cd03293">
    <property type="entry name" value="ABC_NrtD_SsuB_transporters"/>
    <property type="match status" value="1"/>
</dbReference>
<dbReference type="InterPro" id="IPR050093">
    <property type="entry name" value="ABC_SmlMolc_Importer"/>
</dbReference>
<dbReference type="RefSeq" id="WP_284603242.1">
    <property type="nucleotide sequence ID" value="NZ_CP098752.1"/>
</dbReference>
<dbReference type="Pfam" id="PF00005">
    <property type="entry name" value="ABC_tran"/>
    <property type="match status" value="1"/>
</dbReference>
<keyword evidence="3 5" id="KW-0067">ATP-binding</keyword>
<dbReference type="Gene3D" id="3.40.50.300">
    <property type="entry name" value="P-loop containing nucleotide triphosphate hydrolases"/>
    <property type="match status" value="1"/>
</dbReference>
<evidence type="ECO:0000256" key="1">
    <source>
        <dbReference type="ARBA" id="ARBA00022448"/>
    </source>
</evidence>
<evidence type="ECO:0000256" key="2">
    <source>
        <dbReference type="ARBA" id="ARBA00022741"/>
    </source>
</evidence>
<dbReference type="Proteomes" id="UP001242021">
    <property type="component" value="Chromosome"/>
</dbReference>
<dbReference type="GO" id="GO:0015697">
    <property type="term" value="P:quaternary ammonium group transport"/>
    <property type="evidence" value="ECO:0007669"/>
    <property type="project" value="UniProtKB-ARBA"/>
</dbReference>
<keyword evidence="2" id="KW-0547">Nucleotide-binding</keyword>
<gene>
    <name evidence="5" type="ORF">NEH99_04420</name>
</gene>
<name>A0AAJ6GAZ7_BRAPL</name>
<dbReference type="GO" id="GO:0016887">
    <property type="term" value="F:ATP hydrolysis activity"/>
    <property type="evidence" value="ECO:0007669"/>
    <property type="project" value="InterPro"/>
</dbReference>
<dbReference type="InterPro" id="IPR027417">
    <property type="entry name" value="P-loop_NTPase"/>
</dbReference>
<evidence type="ECO:0000313" key="5">
    <source>
        <dbReference type="EMBL" id="WIH95793.1"/>
    </source>
</evidence>
<dbReference type="FunFam" id="3.40.50.300:FF:000425">
    <property type="entry name" value="Probable ABC transporter, ATP-binding subunit"/>
    <property type="match status" value="1"/>
</dbReference>
<dbReference type="PANTHER" id="PTHR42781:SF8">
    <property type="entry name" value="BICARBONATE TRANSPORT ATP-BINDING PROTEIN CMPC"/>
    <property type="match status" value="1"/>
</dbReference>
<dbReference type="PROSITE" id="PS50893">
    <property type="entry name" value="ABC_TRANSPORTER_2"/>
    <property type="match status" value="1"/>
</dbReference>
<dbReference type="GO" id="GO:0005524">
    <property type="term" value="F:ATP binding"/>
    <property type="evidence" value="ECO:0007669"/>
    <property type="project" value="UniProtKB-KW"/>
</dbReference>
<dbReference type="AlphaFoldDB" id="A0AAJ6GAZ7"/>
<dbReference type="PANTHER" id="PTHR42781">
    <property type="entry name" value="SPERMIDINE/PUTRESCINE IMPORT ATP-BINDING PROTEIN POTA"/>
    <property type="match status" value="1"/>
</dbReference>
<protein>
    <submittedName>
        <fullName evidence="5">ABC transporter ATP-binding protein</fullName>
    </submittedName>
</protein>
<keyword evidence="1" id="KW-0813">Transport</keyword>
<evidence type="ECO:0000313" key="6">
    <source>
        <dbReference type="Proteomes" id="UP001242021"/>
    </source>
</evidence>
<feature type="domain" description="ABC transporter" evidence="4">
    <location>
        <begin position="4"/>
        <end position="237"/>
    </location>
</feature>
<evidence type="ECO:0000259" key="4">
    <source>
        <dbReference type="PROSITE" id="PS50893"/>
    </source>
</evidence>
<proteinExistence type="predicted"/>
<dbReference type="EMBL" id="CP098754">
    <property type="protein sequence ID" value="WIH95793.1"/>
    <property type="molecule type" value="Genomic_DNA"/>
</dbReference>
<organism evidence="5 6">
    <name type="scientific">Brachyspira pilosicoli</name>
    <name type="common">Serpulina pilosicoli</name>
    <dbReference type="NCBI Taxonomy" id="52584"/>
    <lineage>
        <taxon>Bacteria</taxon>
        <taxon>Pseudomonadati</taxon>
        <taxon>Spirochaetota</taxon>
        <taxon>Spirochaetia</taxon>
        <taxon>Brachyspirales</taxon>
        <taxon>Brachyspiraceae</taxon>
        <taxon>Brachyspira</taxon>
    </lineage>
</organism>
<accession>A0AAJ6GAZ7</accession>
<dbReference type="SUPFAM" id="SSF52540">
    <property type="entry name" value="P-loop containing nucleoside triphosphate hydrolases"/>
    <property type="match status" value="1"/>
</dbReference>